<comment type="pathway">
    <text evidence="2">Secondary metabolite biosynthesis.</text>
</comment>
<feature type="transmembrane region" description="Helical" evidence="8">
    <location>
        <begin position="271"/>
        <end position="291"/>
    </location>
</feature>
<keyword evidence="11" id="KW-1185">Reference proteome</keyword>
<evidence type="ECO:0000313" key="10">
    <source>
        <dbReference type="EMBL" id="GJE92487.1"/>
    </source>
</evidence>
<name>A0A9P3LFX5_9APHY</name>
<evidence type="ECO:0000259" key="9">
    <source>
        <dbReference type="Pfam" id="PF13813"/>
    </source>
</evidence>
<comment type="caution">
    <text evidence="10">The sequence shown here is derived from an EMBL/GenBank/DDBJ whole genome shotgun (WGS) entry which is preliminary data.</text>
</comment>
<dbReference type="Pfam" id="PF13813">
    <property type="entry name" value="MBOAT_2"/>
    <property type="match status" value="1"/>
</dbReference>
<feature type="domain" description="Wax synthase" evidence="9">
    <location>
        <begin position="198"/>
        <end position="277"/>
    </location>
</feature>
<sequence length="353" mass="38814">MAIRGTYYYDWFEPKYYFFTWVRALVGITIAVQSVDLALSAKGRLKVGEKDLPALYEDSQGPRQHMQHPSRLPQWMLEALDVAFSLRGLGWEFGKGVNIPKDTRPQERSAFLKATAFTFLKTFPVVDLGIAIIQQLPGIGSTAGGSMFYTSLPSIPRYVASTAIFLLSGATMTAGFEALYSIGTLVGVGLLRQAPGAWPPLTANPFTAESLGDFWARRWHQMLRRTFMVAGGIPLGMLLGRAGAVFGAFFASGLFHEFGTYATGRGMDHRVTIFFVLQGVGVVLEGVWKQLTGRRVCGWPGRVWAYLVMVPLGQMCLDAWFIRGLGGALFIPKFMSPAQSIVVPAVKQLLGRL</sequence>
<dbReference type="AlphaFoldDB" id="A0A9P3LFX5"/>
<dbReference type="EMBL" id="BPQB01000026">
    <property type="protein sequence ID" value="GJE92487.1"/>
    <property type="molecule type" value="Genomic_DNA"/>
</dbReference>
<dbReference type="OrthoDB" id="1077582at2759"/>
<evidence type="ECO:0000256" key="1">
    <source>
        <dbReference type="ARBA" id="ARBA00004141"/>
    </source>
</evidence>
<keyword evidence="4 10" id="KW-0808">Transferase</keyword>
<proteinExistence type="inferred from homology"/>
<evidence type="ECO:0000256" key="5">
    <source>
        <dbReference type="ARBA" id="ARBA00022692"/>
    </source>
</evidence>
<accession>A0A9P3LFX5</accession>
<feature type="transmembrane region" description="Helical" evidence="8">
    <location>
        <begin position="227"/>
        <end position="251"/>
    </location>
</feature>
<protein>
    <submittedName>
        <fullName evidence="10">Membrane bound O-acyl transferase family-domain-containing protein</fullName>
    </submittedName>
</protein>
<reference evidence="10 11" key="1">
    <citation type="submission" date="2021-08" db="EMBL/GenBank/DDBJ databases">
        <title>Draft Genome Sequence of Phanerochaete sordida strain YK-624.</title>
        <authorList>
            <person name="Mori T."/>
            <person name="Dohra H."/>
            <person name="Suzuki T."/>
            <person name="Kawagishi H."/>
            <person name="Hirai H."/>
        </authorList>
    </citation>
    <scope>NUCLEOTIDE SEQUENCE [LARGE SCALE GENOMIC DNA]</scope>
    <source>
        <strain evidence="10 11">YK-624</strain>
    </source>
</reference>
<dbReference type="InterPro" id="IPR032805">
    <property type="entry name" value="Wax_synthase_dom"/>
</dbReference>
<dbReference type="GO" id="GO:0016020">
    <property type="term" value="C:membrane"/>
    <property type="evidence" value="ECO:0007669"/>
    <property type="project" value="UniProtKB-SubCell"/>
</dbReference>
<keyword evidence="5 8" id="KW-0812">Transmembrane</keyword>
<evidence type="ECO:0000256" key="2">
    <source>
        <dbReference type="ARBA" id="ARBA00005179"/>
    </source>
</evidence>
<evidence type="ECO:0000256" key="7">
    <source>
        <dbReference type="ARBA" id="ARBA00023136"/>
    </source>
</evidence>
<dbReference type="PANTHER" id="PTHR31595">
    <property type="entry name" value="LONG-CHAIN-ALCOHOL O-FATTY-ACYLTRANSFERASE 3-RELATED"/>
    <property type="match status" value="1"/>
</dbReference>
<comment type="similarity">
    <text evidence="3">Belongs to the wax synthase family.</text>
</comment>
<dbReference type="GO" id="GO:0006629">
    <property type="term" value="P:lipid metabolic process"/>
    <property type="evidence" value="ECO:0007669"/>
    <property type="project" value="InterPro"/>
</dbReference>
<dbReference type="PANTHER" id="PTHR31595:SF57">
    <property type="entry name" value="OS04G0481900 PROTEIN"/>
    <property type="match status" value="1"/>
</dbReference>
<keyword evidence="6 8" id="KW-1133">Transmembrane helix</keyword>
<organism evidence="10 11">
    <name type="scientific">Phanerochaete sordida</name>
    <dbReference type="NCBI Taxonomy" id="48140"/>
    <lineage>
        <taxon>Eukaryota</taxon>
        <taxon>Fungi</taxon>
        <taxon>Dikarya</taxon>
        <taxon>Basidiomycota</taxon>
        <taxon>Agaricomycotina</taxon>
        <taxon>Agaricomycetes</taxon>
        <taxon>Polyporales</taxon>
        <taxon>Phanerochaetaceae</taxon>
        <taxon>Phanerochaete</taxon>
    </lineage>
</organism>
<evidence type="ECO:0000256" key="6">
    <source>
        <dbReference type="ARBA" id="ARBA00022989"/>
    </source>
</evidence>
<dbReference type="Proteomes" id="UP000703269">
    <property type="component" value="Unassembled WGS sequence"/>
</dbReference>
<evidence type="ECO:0000256" key="4">
    <source>
        <dbReference type="ARBA" id="ARBA00022679"/>
    </source>
</evidence>
<evidence type="ECO:0000256" key="3">
    <source>
        <dbReference type="ARBA" id="ARBA00007282"/>
    </source>
</evidence>
<feature type="transmembrane region" description="Helical" evidence="8">
    <location>
        <begin position="303"/>
        <end position="322"/>
    </location>
</feature>
<comment type="subcellular location">
    <subcellularLocation>
        <location evidence="1">Membrane</location>
        <topology evidence="1">Multi-pass membrane protein</topology>
    </subcellularLocation>
</comment>
<gene>
    <name evidence="10" type="ORF">PsYK624_086410</name>
</gene>
<keyword evidence="7 8" id="KW-0472">Membrane</keyword>
<dbReference type="InterPro" id="IPR044851">
    <property type="entry name" value="Wax_synthase"/>
</dbReference>
<evidence type="ECO:0000313" key="11">
    <source>
        <dbReference type="Proteomes" id="UP000703269"/>
    </source>
</evidence>
<dbReference type="GO" id="GO:0008374">
    <property type="term" value="F:O-acyltransferase activity"/>
    <property type="evidence" value="ECO:0007669"/>
    <property type="project" value="InterPro"/>
</dbReference>
<evidence type="ECO:0000256" key="8">
    <source>
        <dbReference type="SAM" id="Phobius"/>
    </source>
</evidence>